<organism evidence="3">
    <name type="scientific">Hyalella azteca</name>
    <name type="common">Amphipod</name>
    <dbReference type="NCBI Taxonomy" id="294128"/>
    <lineage>
        <taxon>Eukaryota</taxon>
        <taxon>Metazoa</taxon>
        <taxon>Ecdysozoa</taxon>
        <taxon>Arthropoda</taxon>
        <taxon>Crustacea</taxon>
        <taxon>Multicrustacea</taxon>
        <taxon>Malacostraca</taxon>
        <taxon>Eumalacostraca</taxon>
        <taxon>Peracarida</taxon>
        <taxon>Amphipoda</taxon>
        <taxon>Senticaudata</taxon>
        <taxon>Talitrida</taxon>
        <taxon>Talitroidea</taxon>
        <taxon>Hyalellidae</taxon>
        <taxon>Hyalella</taxon>
    </lineage>
</organism>
<dbReference type="EMBL" id="JQDR03005455">
    <property type="protein sequence ID" value="KAA0201416.1"/>
    <property type="molecule type" value="Genomic_DNA"/>
</dbReference>
<dbReference type="PANTHER" id="PTHR47331">
    <property type="entry name" value="PHD-TYPE DOMAIN-CONTAINING PROTEIN"/>
    <property type="match status" value="1"/>
</dbReference>
<dbReference type="Proteomes" id="UP000711488">
    <property type="component" value="Unassembled WGS sequence"/>
</dbReference>
<dbReference type="AlphaFoldDB" id="A0A6A0H6P2"/>
<reference evidence="3" key="3">
    <citation type="submission" date="2019-06" db="EMBL/GenBank/DDBJ databases">
        <authorList>
            <person name="Poynton C."/>
            <person name="Hasenbein S."/>
            <person name="Benoit J.B."/>
            <person name="Sepulveda M.S."/>
            <person name="Poelchau M.F."/>
            <person name="Murali S.C."/>
            <person name="Chen S."/>
            <person name="Glastad K.M."/>
            <person name="Werren J.H."/>
            <person name="Vineis J.H."/>
            <person name="Bowen J.L."/>
            <person name="Friedrich M."/>
            <person name="Jones J."/>
            <person name="Robertson H.M."/>
            <person name="Feyereisen R."/>
            <person name="Mechler-Hickson A."/>
            <person name="Mathers N."/>
            <person name="Lee C.E."/>
            <person name="Colbourne J.K."/>
            <person name="Biales A."/>
            <person name="Johnston J.S."/>
            <person name="Wellborn G.A."/>
            <person name="Rosendale A.J."/>
            <person name="Cridge A.G."/>
            <person name="Munoz-Torres M.C."/>
            <person name="Bain P.A."/>
            <person name="Manny A.R."/>
            <person name="Major K.M."/>
            <person name="Lambert F.N."/>
            <person name="Vulpe C.D."/>
            <person name="Tuck P."/>
            <person name="Blalock B.J."/>
            <person name="Lin Y.-Y."/>
            <person name="Smith M.E."/>
            <person name="Ochoa-Acuna H."/>
            <person name="Chen M.-J.M."/>
            <person name="Childers C.P."/>
            <person name="Qu J."/>
            <person name="Dugan S."/>
            <person name="Lee S.L."/>
            <person name="Chao H."/>
            <person name="Dinh H."/>
            <person name="Han Y."/>
            <person name="Doddapaneni H."/>
            <person name="Worley K.C."/>
            <person name="Muzny D.M."/>
            <person name="Gibbs R.A."/>
            <person name="Richards S."/>
        </authorList>
    </citation>
    <scope>NUCLEOTIDE SEQUENCE</scope>
    <source>
        <strain evidence="3">HAZT.00-mixed</strain>
        <tissue evidence="3">Whole organism</tissue>
    </source>
</reference>
<sequence length="354" mass="40515">MINIQKIEQEELSLKREELSLKQKELEFKHARSKAEIDKGNLETILLEQALNEIDGHVELTVHVIPTGPTPQTHDANQLLHFLSQQNEISRSMLSQRDQASLSKKHLEPFDGTNITKFKMFLYKFELLIESKCNTEVEKLTYLEQFTKGQAFKLVQSCSTCHPSVGYAKAKELLIAEYGNDFKIANAYLETLSDWPEIEPEAKDSLLELSTFLIQCQHFLENGPLGSQLDNPKEMMNLVMKLPFKARERWRIQTLDISKNAQRNVMFSDLVIFVQNEASLVRQPLFGTIVDATRRKNKPETTVKSKTRVTAAVEISSSDRLVEATSEENPSRKKRKRTRTECKSLLHVGLSLNP</sequence>
<dbReference type="Pfam" id="PF03564">
    <property type="entry name" value="DUF1759"/>
    <property type="match status" value="1"/>
</dbReference>
<feature type="region of interest" description="Disordered" evidence="2">
    <location>
        <begin position="320"/>
        <end position="340"/>
    </location>
</feature>
<dbReference type="OrthoDB" id="7555193at2759"/>
<reference evidence="3" key="2">
    <citation type="journal article" date="2018" name="Environ. Sci. Technol.">
        <title>The Toxicogenome of Hyalella azteca: A Model for Sediment Ecotoxicology and Evolutionary Toxicology.</title>
        <authorList>
            <person name="Poynton H.C."/>
            <person name="Hasenbein S."/>
            <person name="Benoit J.B."/>
            <person name="Sepulveda M.S."/>
            <person name="Poelchau M.F."/>
            <person name="Hughes D.S.T."/>
            <person name="Murali S.C."/>
            <person name="Chen S."/>
            <person name="Glastad K.M."/>
            <person name="Goodisman M.A.D."/>
            <person name="Werren J.H."/>
            <person name="Vineis J.H."/>
            <person name="Bowen J.L."/>
            <person name="Friedrich M."/>
            <person name="Jones J."/>
            <person name="Robertson H.M."/>
            <person name="Feyereisen R."/>
            <person name="Mechler-Hickson A."/>
            <person name="Mathers N."/>
            <person name="Lee C.E."/>
            <person name="Colbourne J.K."/>
            <person name="Biales A."/>
            <person name="Johnston J.S."/>
            <person name="Wellborn G.A."/>
            <person name="Rosendale A.J."/>
            <person name="Cridge A.G."/>
            <person name="Munoz-Torres M.C."/>
            <person name="Bain P.A."/>
            <person name="Manny A.R."/>
            <person name="Major K.M."/>
            <person name="Lambert F.N."/>
            <person name="Vulpe C.D."/>
            <person name="Tuck P."/>
            <person name="Blalock B.J."/>
            <person name="Lin Y.Y."/>
            <person name="Smith M.E."/>
            <person name="Ochoa-Acuna H."/>
            <person name="Chen M.M."/>
            <person name="Childers C.P."/>
            <person name="Qu J."/>
            <person name="Dugan S."/>
            <person name="Lee S.L."/>
            <person name="Chao H."/>
            <person name="Dinh H."/>
            <person name="Han Y."/>
            <person name="Doddapaneni H."/>
            <person name="Worley K.C."/>
            <person name="Muzny D.M."/>
            <person name="Gibbs R.A."/>
            <person name="Richards S."/>
        </authorList>
    </citation>
    <scope>NUCLEOTIDE SEQUENCE</scope>
    <source>
        <strain evidence="3">HAZT.00-mixed</strain>
        <tissue evidence="3">Whole organism</tissue>
    </source>
</reference>
<proteinExistence type="predicted"/>
<evidence type="ECO:0000256" key="2">
    <source>
        <dbReference type="SAM" id="MobiDB-lite"/>
    </source>
</evidence>
<name>A0A6A0H6P2_HYAAZ</name>
<reference evidence="3" key="1">
    <citation type="submission" date="2014-08" db="EMBL/GenBank/DDBJ databases">
        <authorList>
            <person name="Murali S."/>
            <person name="Richards S."/>
            <person name="Bandaranaike D."/>
            <person name="Bellair M."/>
            <person name="Blankenburg K."/>
            <person name="Chao H."/>
            <person name="Dinh H."/>
            <person name="Doddapaneni H."/>
            <person name="Dugan-Rocha S."/>
            <person name="Elkadiri S."/>
            <person name="Gnanaolivu R."/>
            <person name="Hughes D."/>
            <person name="Lee S."/>
            <person name="Li M."/>
            <person name="Ming W."/>
            <person name="Munidasa M."/>
            <person name="Muniz J."/>
            <person name="Nguyen L."/>
            <person name="Osuji N."/>
            <person name="Pu L.-L."/>
            <person name="Puazo M."/>
            <person name="Skinner E."/>
            <person name="Qu C."/>
            <person name="Quiroz J."/>
            <person name="Raj R."/>
            <person name="Weissenberger G."/>
            <person name="Xin Y."/>
            <person name="Zou X."/>
            <person name="Han Y."/>
            <person name="Worley K."/>
            <person name="Muzny D."/>
            <person name="Gibbs R."/>
        </authorList>
    </citation>
    <scope>NUCLEOTIDE SEQUENCE</scope>
    <source>
        <strain evidence="3">HAZT.00-mixed</strain>
        <tissue evidence="3">Whole organism</tissue>
    </source>
</reference>
<gene>
    <name evidence="3" type="ORF">HAZT_HAZT009521</name>
</gene>
<feature type="coiled-coil region" evidence="1">
    <location>
        <begin position="4"/>
        <end position="34"/>
    </location>
</feature>
<evidence type="ECO:0000256" key="1">
    <source>
        <dbReference type="SAM" id="Coils"/>
    </source>
</evidence>
<dbReference type="InterPro" id="IPR005312">
    <property type="entry name" value="DUF1759"/>
</dbReference>
<protein>
    <submittedName>
        <fullName evidence="3">Uncharacterized protein</fullName>
    </submittedName>
</protein>
<dbReference type="PANTHER" id="PTHR47331:SF4">
    <property type="entry name" value="PEPTIDASE S1 DOMAIN-CONTAINING PROTEIN"/>
    <property type="match status" value="1"/>
</dbReference>
<accession>A0A6A0H6P2</accession>
<comment type="caution">
    <text evidence="3">The sequence shown here is derived from an EMBL/GenBank/DDBJ whole genome shotgun (WGS) entry which is preliminary data.</text>
</comment>
<evidence type="ECO:0000313" key="3">
    <source>
        <dbReference type="EMBL" id="KAA0201416.1"/>
    </source>
</evidence>
<keyword evidence="1" id="KW-0175">Coiled coil</keyword>